<protein>
    <submittedName>
        <fullName evidence="1">Uncharacterized protein</fullName>
    </submittedName>
</protein>
<proteinExistence type="predicted"/>
<sequence length="87" mass="9299">MSTFLSLTSTLPAWRSGAVDHANSTTPYLGKLGAPFELTRIACGLTGKDTTRAFHNLVPSLGFRKVEASVPGVYCTRDELNPNVTGD</sequence>
<evidence type="ECO:0000313" key="1">
    <source>
        <dbReference type="EMBL" id="KAJ8108854.1"/>
    </source>
</evidence>
<dbReference type="Proteomes" id="UP001153331">
    <property type="component" value="Unassembled WGS sequence"/>
</dbReference>
<reference evidence="1" key="1">
    <citation type="submission" date="2022-11" db="EMBL/GenBank/DDBJ databases">
        <title>Genome Sequence of Boeremia exigua.</title>
        <authorList>
            <person name="Buettner E."/>
        </authorList>
    </citation>
    <scope>NUCLEOTIDE SEQUENCE</scope>
    <source>
        <strain evidence="1">CU02</strain>
    </source>
</reference>
<comment type="caution">
    <text evidence="1">The sequence shown here is derived from an EMBL/GenBank/DDBJ whole genome shotgun (WGS) entry which is preliminary data.</text>
</comment>
<gene>
    <name evidence="1" type="ORF">OPT61_g7884</name>
</gene>
<dbReference type="EMBL" id="JAPHNI010000688">
    <property type="protein sequence ID" value="KAJ8108854.1"/>
    <property type="molecule type" value="Genomic_DNA"/>
</dbReference>
<accession>A0ACC2I1G1</accession>
<name>A0ACC2I1G1_9PLEO</name>
<evidence type="ECO:0000313" key="2">
    <source>
        <dbReference type="Proteomes" id="UP001153331"/>
    </source>
</evidence>
<keyword evidence="2" id="KW-1185">Reference proteome</keyword>
<organism evidence="1 2">
    <name type="scientific">Boeremia exigua</name>
    <dbReference type="NCBI Taxonomy" id="749465"/>
    <lineage>
        <taxon>Eukaryota</taxon>
        <taxon>Fungi</taxon>
        <taxon>Dikarya</taxon>
        <taxon>Ascomycota</taxon>
        <taxon>Pezizomycotina</taxon>
        <taxon>Dothideomycetes</taxon>
        <taxon>Pleosporomycetidae</taxon>
        <taxon>Pleosporales</taxon>
        <taxon>Pleosporineae</taxon>
        <taxon>Didymellaceae</taxon>
        <taxon>Boeremia</taxon>
    </lineage>
</organism>